<dbReference type="EMBL" id="JADGJH010002510">
    <property type="protein sequence ID" value="KAJ3097404.1"/>
    <property type="molecule type" value="Genomic_DNA"/>
</dbReference>
<sequence length="478" mass="52903">MFRITARQNSIYNEEKYIAEHPSTVQYSADSLDAECASQDNSGAGDNFGSRDLADFDENDAYEFSNAGADGVATTIVTSNTEDCVPNGPAPTVTSMHRMTIPRSIITSKYSGTRTTKVIEVENLWQGKGGTTIASSSNSYEPPIEEAINSVPGFHTEPVIRDRVVFQPDWKNVEIPKESPFSVTKIEEEEDIDPNDEEEFDFWVLKAMQDAANAHRQTKGLPPIDHVTERAVSQSALVEAAAQALQLLPSPTLQEPPVAEGQSTATISLKIDILNPESEKGMKYFQSSPTIPNEFRDTEEFTGIRIEITDTIEADIYITRTAPDTLTPISEMDSLLAVLDSPISLMVASDALAVDRVPQVVRRGDFEEVAMVPENPNTTEPNIDLPHVTFLTEPAYDDGDPDGFGWNLMTKKEFATRLFLTHEPQGATAALLELILRNLDVLFEYNMHITAERAGRMASEARRKSDIQLGKENELKRK</sequence>
<name>A0AAD5STZ2_9FUNG</name>
<dbReference type="AlphaFoldDB" id="A0AAD5STZ2"/>
<proteinExistence type="predicted"/>
<evidence type="ECO:0000313" key="2">
    <source>
        <dbReference type="EMBL" id="KAJ3097404.1"/>
    </source>
</evidence>
<gene>
    <name evidence="2" type="ORF">HK100_005366</name>
</gene>
<keyword evidence="3" id="KW-1185">Reference proteome</keyword>
<comment type="caution">
    <text evidence="2">The sequence shown here is derived from an EMBL/GenBank/DDBJ whole genome shotgun (WGS) entry which is preliminary data.</text>
</comment>
<protein>
    <submittedName>
        <fullName evidence="2">Uncharacterized protein</fullName>
    </submittedName>
</protein>
<organism evidence="2 3">
    <name type="scientific">Physocladia obscura</name>
    <dbReference type="NCBI Taxonomy" id="109957"/>
    <lineage>
        <taxon>Eukaryota</taxon>
        <taxon>Fungi</taxon>
        <taxon>Fungi incertae sedis</taxon>
        <taxon>Chytridiomycota</taxon>
        <taxon>Chytridiomycota incertae sedis</taxon>
        <taxon>Chytridiomycetes</taxon>
        <taxon>Chytridiales</taxon>
        <taxon>Chytriomycetaceae</taxon>
        <taxon>Physocladia</taxon>
    </lineage>
</organism>
<reference evidence="2" key="1">
    <citation type="submission" date="2020-05" db="EMBL/GenBank/DDBJ databases">
        <title>Phylogenomic resolution of chytrid fungi.</title>
        <authorList>
            <person name="Stajich J.E."/>
            <person name="Amses K."/>
            <person name="Simmons R."/>
            <person name="Seto K."/>
            <person name="Myers J."/>
            <person name="Bonds A."/>
            <person name="Quandt C.A."/>
            <person name="Barry K."/>
            <person name="Liu P."/>
            <person name="Grigoriev I."/>
            <person name="Longcore J.E."/>
            <person name="James T.Y."/>
        </authorList>
    </citation>
    <scope>NUCLEOTIDE SEQUENCE</scope>
    <source>
        <strain evidence="2">JEL0513</strain>
    </source>
</reference>
<accession>A0AAD5STZ2</accession>
<feature type="region of interest" description="Disordered" evidence="1">
    <location>
        <begin position="454"/>
        <end position="478"/>
    </location>
</feature>
<evidence type="ECO:0000313" key="3">
    <source>
        <dbReference type="Proteomes" id="UP001211907"/>
    </source>
</evidence>
<evidence type="ECO:0000256" key="1">
    <source>
        <dbReference type="SAM" id="MobiDB-lite"/>
    </source>
</evidence>
<dbReference type="Proteomes" id="UP001211907">
    <property type="component" value="Unassembled WGS sequence"/>
</dbReference>